<dbReference type="OrthoDB" id="8123891at2759"/>
<dbReference type="AlphaFoldDB" id="A0A9P0Q7T2"/>
<comment type="caution">
    <text evidence="1">The sequence shown here is derived from an EMBL/GenBank/DDBJ whole genome shotgun (WGS) entry which is preliminary data.</text>
</comment>
<sequence length="67" mass="7523">MFSEQEIRGELEQRGYTPLHIIRLKRSGGAPMPLVVVILAKIEKSQQTLLRSKTGSLAETSCRRPDT</sequence>
<organism evidence="1 2">
    <name type="scientific">Acanthoscelides obtectus</name>
    <name type="common">Bean weevil</name>
    <name type="synonym">Bruchus obtectus</name>
    <dbReference type="NCBI Taxonomy" id="200917"/>
    <lineage>
        <taxon>Eukaryota</taxon>
        <taxon>Metazoa</taxon>
        <taxon>Ecdysozoa</taxon>
        <taxon>Arthropoda</taxon>
        <taxon>Hexapoda</taxon>
        <taxon>Insecta</taxon>
        <taxon>Pterygota</taxon>
        <taxon>Neoptera</taxon>
        <taxon>Endopterygota</taxon>
        <taxon>Coleoptera</taxon>
        <taxon>Polyphaga</taxon>
        <taxon>Cucujiformia</taxon>
        <taxon>Chrysomeloidea</taxon>
        <taxon>Chrysomelidae</taxon>
        <taxon>Bruchinae</taxon>
        <taxon>Bruchini</taxon>
        <taxon>Acanthoscelides</taxon>
    </lineage>
</organism>
<evidence type="ECO:0000313" key="1">
    <source>
        <dbReference type="EMBL" id="CAH2009841.1"/>
    </source>
</evidence>
<name>A0A9P0Q7T2_ACAOB</name>
<reference evidence="1" key="1">
    <citation type="submission" date="2022-03" db="EMBL/GenBank/DDBJ databases">
        <authorList>
            <person name="Sayadi A."/>
        </authorList>
    </citation>
    <scope>NUCLEOTIDE SEQUENCE</scope>
</reference>
<gene>
    <name evidence="1" type="ORF">ACAOBT_LOCUS31161</name>
</gene>
<evidence type="ECO:0000313" key="2">
    <source>
        <dbReference type="Proteomes" id="UP001152888"/>
    </source>
</evidence>
<protein>
    <submittedName>
        <fullName evidence="1">Uncharacterized protein</fullName>
    </submittedName>
</protein>
<proteinExistence type="predicted"/>
<dbReference type="EMBL" id="CAKOFQ010007923">
    <property type="protein sequence ID" value="CAH2009841.1"/>
    <property type="molecule type" value="Genomic_DNA"/>
</dbReference>
<accession>A0A9P0Q7T2</accession>
<keyword evidence="2" id="KW-1185">Reference proteome</keyword>
<dbReference type="Proteomes" id="UP001152888">
    <property type="component" value="Unassembled WGS sequence"/>
</dbReference>